<dbReference type="AlphaFoldDB" id="A0A834MD98"/>
<evidence type="ECO:0000313" key="1">
    <source>
        <dbReference type="EMBL" id="KAF7280331.1"/>
    </source>
</evidence>
<protein>
    <submittedName>
        <fullName evidence="1">Uncharacterized protein</fullName>
    </submittedName>
</protein>
<keyword evidence="2" id="KW-1185">Reference proteome</keyword>
<name>A0A834MD98_RHYFE</name>
<gene>
    <name evidence="1" type="ORF">GWI33_006147</name>
</gene>
<evidence type="ECO:0000313" key="2">
    <source>
        <dbReference type="Proteomes" id="UP000625711"/>
    </source>
</evidence>
<proteinExistence type="predicted"/>
<organism evidence="1 2">
    <name type="scientific">Rhynchophorus ferrugineus</name>
    <name type="common">Red palm weevil</name>
    <name type="synonym">Curculio ferrugineus</name>
    <dbReference type="NCBI Taxonomy" id="354439"/>
    <lineage>
        <taxon>Eukaryota</taxon>
        <taxon>Metazoa</taxon>
        <taxon>Ecdysozoa</taxon>
        <taxon>Arthropoda</taxon>
        <taxon>Hexapoda</taxon>
        <taxon>Insecta</taxon>
        <taxon>Pterygota</taxon>
        <taxon>Neoptera</taxon>
        <taxon>Endopterygota</taxon>
        <taxon>Coleoptera</taxon>
        <taxon>Polyphaga</taxon>
        <taxon>Cucujiformia</taxon>
        <taxon>Curculionidae</taxon>
        <taxon>Dryophthorinae</taxon>
        <taxon>Rhynchophorus</taxon>
    </lineage>
</organism>
<dbReference type="EMBL" id="JAACXV010000307">
    <property type="protein sequence ID" value="KAF7280331.1"/>
    <property type="molecule type" value="Genomic_DNA"/>
</dbReference>
<dbReference type="Proteomes" id="UP000625711">
    <property type="component" value="Unassembled WGS sequence"/>
</dbReference>
<comment type="caution">
    <text evidence="1">The sequence shown here is derived from an EMBL/GenBank/DDBJ whole genome shotgun (WGS) entry which is preliminary data.</text>
</comment>
<accession>A0A834MD98</accession>
<sequence>MSTEDSERREIQTKPRQAIKFCFWSENTSETFKIIKRVLPESNLSWGGSCRVSKKCKEGKKPTTETSTNLSALVPL</sequence>
<reference evidence="1" key="1">
    <citation type="submission" date="2020-08" db="EMBL/GenBank/DDBJ databases">
        <title>Genome sequencing and assembly of the red palm weevil Rhynchophorus ferrugineus.</title>
        <authorList>
            <person name="Dias G.B."/>
            <person name="Bergman C.M."/>
            <person name="Manee M."/>
        </authorList>
    </citation>
    <scope>NUCLEOTIDE SEQUENCE</scope>
    <source>
        <strain evidence="1">AA-2017</strain>
        <tissue evidence="1">Whole larva</tissue>
    </source>
</reference>